<dbReference type="EMBL" id="BSTI01000003">
    <property type="protein sequence ID" value="GLY65009.1"/>
    <property type="molecule type" value="Genomic_DNA"/>
</dbReference>
<proteinExistence type="predicted"/>
<organism evidence="1 2">
    <name type="scientific">Amycolatopsis taiwanensis</name>
    <dbReference type="NCBI Taxonomy" id="342230"/>
    <lineage>
        <taxon>Bacteria</taxon>
        <taxon>Bacillati</taxon>
        <taxon>Actinomycetota</taxon>
        <taxon>Actinomycetes</taxon>
        <taxon>Pseudonocardiales</taxon>
        <taxon>Pseudonocardiaceae</taxon>
        <taxon>Amycolatopsis</taxon>
    </lineage>
</organism>
<reference evidence="1" key="1">
    <citation type="submission" date="2023-03" db="EMBL/GenBank/DDBJ databases">
        <title>Amycolatopsis taiwanensis NBRC 103393.</title>
        <authorList>
            <person name="Ichikawa N."/>
            <person name="Sato H."/>
            <person name="Tonouchi N."/>
        </authorList>
    </citation>
    <scope>NUCLEOTIDE SEQUENCE</scope>
    <source>
        <strain evidence="1">NBRC 103393</strain>
    </source>
</reference>
<dbReference type="Proteomes" id="UP001165136">
    <property type="component" value="Unassembled WGS sequence"/>
</dbReference>
<evidence type="ECO:0000313" key="1">
    <source>
        <dbReference type="EMBL" id="GLY65009.1"/>
    </source>
</evidence>
<gene>
    <name evidence="1" type="ORF">Atai01_16280</name>
</gene>
<dbReference type="AlphaFoldDB" id="A0A9W6QWT3"/>
<keyword evidence="2" id="KW-1185">Reference proteome</keyword>
<accession>A0A9W6QWT3</accession>
<evidence type="ECO:0000313" key="2">
    <source>
        <dbReference type="Proteomes" id="UP001165136"/>
    </source>
</evidence>
<comment type="caution">
    <text evidence="1">The sequence shown here is derived from an EMBL/GenBank/DDBJ whole genome shotgun (WGS) entry which is preliminary data.</text>
</comment>
<protein>
    <submittedName>
        <fullName evidence="1">Uncharacterized protein</fullName>
    </submittedName>
</protein>
<sequence length="103" mass="10834">MGLGWLLSGDKTNTAQNDAHNACDIFNGLQLSADSDLATHYRTSAAVVLAEAANAADPRYQQLRDALQGLDQQFNYIGVGNEPAAVNQLNKVVNSVKTACAGA</sequence>
<name>A0A9W6QWT3_9PSEU</name>